<dbReference type="OrthoDB" id="1343312at2"/>
<dbReference type="EMBL" id="VCEI01000025">
    <property type="protein sequence ID" value="TLU91613.1"/>
    <property type="molecule type" value="Genomic_DNA"/>
</dbReference>
<reference evidence="1 2" key="1">
    <citation type="submission" date="2019-05" db="EMBL/GenBank/DDBJ databases">
        <authorList>
            <person name="Qu J.-H."/>
        </authorList>
    </citation>
    <scope>NUCLEOTIDE SEQUENCE [LARGE SCALE GENOMIC DNA]</scope>
    <source>
        <strain evidence="1 2">Z12</strain>
    </source>
</reference>
<gene>
    <name evidence="1" type="ORF">FEM55_12530</name>
</gene>
<dbReference type="InterPro" id="IPR053865">
    <property type="entry name" value="DUF6934"/>
</dbReference>
<dbReference type="AlphaFoldDB" id="A0A5R9K9V9"/>
<comment type="caution">
    <text evidence="1">The sequence shown here is derived from an EMBL/GenBank/DDBJ whole genome shotgun (WGS) entry which is preliminary data.</text>
</comment>
<dbReference type="Pfam" id="PF22028">
    <property type="entry name" value="DUF6934"/>
    <property type="match status" value="1"/>
</dbReference>
<sequence length="147" mass="16881">MKIEKYSIKTDNDSTIFQFTSIGPKGSIEKLIQFQKIYDGVYNLAFGDKNQDTGNLDDQVISDNGDSEKVLATVVSALYKFFDAYPDSVVYAVGSSTSRTRLYRMGISKFFREVTEDFHVYGEIGDEFCDFELNKEYTSFLVRRRFS</sequence>
<evidence type="ECO:0000313" key="1">
    <source>
        <dbReference type="EMBL" id="TLU91613.1"/>
    </source>
</evidence>
<dbReference type="RefSeq" id="WP_138281722.1">
    <property type="nucleotide sequence ID" value="NZ_BMGE01000003.1"/>
</dbReference>
<dbReference type="Proteomes" id="UP000309788">
    <property type="component" value="Unassembled WGS sequence"/>
</dbReference>
<evidence type="ECO:0000313" key="2">
    <source>
        <dbReference type="Proteomes" id="UP000309788"/>
    </source>
</evidence>
<organism evidence="1 2">
    <name type="scientific">Dyadobacter sediminis</name>
    <dbReference type="NCBI Taxonomy" id="1493691"/>
    <lineage>
        <taxon>Bacteria</taxon>
        <taxon>Pseudomonadati</taxon>
        <taxon>Bacteroidota</taxon>
        <taxon>Cytophagia</taxon>
        <taxon>Cytophagales</taxon>
        <taxon>Spirosomataceae</taxon>
        <taxon>Dyadobacter</taxon>
    </lineage>
</organism>
<protein>
    <submittedName>
        <fullName evidence="1">Uncharacterized protein</fullName>
    </submittedName>
</protein>
<name>A0A5R9K9V9_9BACT</name>
<keyword evidence="2" id="KW-1185">Reference proteome</keyword>
<accession>A0A5R9K9V9</accession>
<proteinExistence type="predicted"/>